<keyword evidence="1" id="KW-1133">Transmembrane helix</keyword>
<dbReference type="Proteomes" id="UP000284243">
    <property type="component" value="Unassembled WGS sequence"/>
</dbReference>
<dbReference type="InterPro" id="IPR033803">
    <property type="entry name" value="CBD-like_Golvesin-Xly"/>
</dbReference>
<keyword evidence="1" id="KW-0472">Membrane</keyword>
<feature type="transmembrane region" description="Helical" evidence="1">
    <location>
        <begin position="178"/>
        <end position="196"/>
    </location>
</feature>
<dbReference type="Gene3D" id="2.60.40.1730">
    <property type="entry name" value="tricorn interacting facor f3 domain"/>
    <property type="match status" value="1"/>
</dbReference>
<reference evidence="3 4" key="1">
    <citation type="submission" date="2018-08" db="EMBL/GenBank/DDBJ databases">
        <title>A genome reference for cultivated species of the human gut microbiota.</title>
        <authorList>
            <person name="Zou Y."/>
            <person name="Xue W."/>
            <person name="Luo G."/>
        </authorList>
    </citation>
    <scope>NUCLEOTIDE SEQUENCE [LARGE SCALE GENOMIC DNA]</scope>
    <source>
        <strain evidence="3 4">AF16-14</strain>
    </source>
</reference>
<evidence type="ECO:0000313" key="4">
    <source>
        <dbReference type="Proteomes" id="UP000284243"/>
    </source>
</evidence>
<dbReference type="Gene3D" id="2.60.120.260">
    <property type="entry name" value="Galactose-binding domain-like"/>
    <property type="match status" value="1"/>
</dbReference>
<evidence type="ECO:0000313" key="3">
    <source>
        <dbReference type="EMBL" id="RGU54653.1"/>
    </source>
</evidence>
<dbReference type="Gene3D" id="1.10.390.10">
    <property type="entry name" value="Neutral Protease Domain 2"/>
    <property type="match status" value="1"/>
</dbReference>
<feature type="transmembrane region" description="Helical" evidence="1">
    <location>
        <begin position="260"/>
        <end position="281"/>
    </location>
</feature>
<dbReference type="AlphaFoldDB" id="A0A412TLL2"/>
<feature type="transmembrane region" description="Helical" evidence="1">
    <location>
        <begin position="68"/>
        <end position="86"/>
    </location>
</feature>
<organism evidence="3 4">
    <name type="scientific">Odoribacter splanchnicus</name>
    <dbReference type="NCBI Taxonomy" id="28118"/>
    <lineage>
        <taxon>Bacteria</taxon>
        <taxon>Pseudomonadati</taxon>
        <taxon>Bacteroidota</taxon>
        <taxon>Bacteroidia</taxon>
        <taxon>Bacteroidales</taxon>
        <taxon>Odoribacteraceae</taxon>
        <taxon>Odoribacter</taxon>
    </lineage>
</organism>
<dbReference type="InterPro" id="IPR027268">
    <property type="entry name" value="Peptidase_M4/M1_CTD_sf"/>
</dbReference>
<feature type="transmembrane region" description="Helical" evidence="1">
    <location>
        <begin position="231"/>
        <end position="248"/>
    </location>
</feature>
<comment type="caution">
    <text evidence="3">The sequence shown here is derived from an EMBL/GenBank/DDBJ whole genome shotgun (WGS) entry which is preliminary data.</text>
</comment>
<dbReference type="RefSeq" id="WP_087383574.1">
    <property type="nucleotide sequence ID" value="NZ_CABJFF010000001.1"/>
</dbReference>
<dbReference type="SUPFAM" id="SSF55486">
    <property type="entry name" value="Metalloproteases ('zincins'), catalytic domain"/>
    <property type="match status" value="1"/>
</dbReference>
<gene>
    <name evidence="3" type="ORF">DWW57_15205</name>
</gene>
<feature type="transmembrane region" description="Helical" evidence="1">
    <location>
        <begin position="150"/>
        <end position="171"/>
    </location>
</feature>
<keyword evidence="1" id="KW-0812">Transmembrane</keyword>
<name>A0A412TLL2_9BACT</name>
<accession>A0A412TLL2</accession>
<evidence type="ECO:0000259" key="2">
    <source>
        <dbReference type="Pfam" id="PF25275"/>
    </source>
</evidence>
<feature type="transmembrane region" description="Helical" evidence="1">
    <location>
        <begin position="119"/>
        <end position="138"/>
    </location>
</feature>
<sequence>MNLNHINVIARYEVKLVKRSWLFRIFAILALLFISAIMLGYQTGIVNRMDNLWPRIAVSSLMPFCNTYFYNIAQSVIVVFLAGSFLKRDKKLDTAEVIYVRPMSNADYIVGKTWGIVKVFITLNIITLLFTAFLNILINKSPFDLFPYLFYLLTISVPSLLFVLGLSFTAMCILKNQAVTFIVMLGIIGTVFFYLTDTLYGVFDFFGVNIPAIFSDVTGHADLRLFLLQRFSYLLAGIGLISMTIALVKRLPHKPWKIAVVYTFSSLFLLAACLGGLLYILHYNHQLDLRNQYIMTFDKYADVPHVDLLVNDISVTPQGHRLAGKSTVKVANNNAKPLDKIIFYLNPELTVTSVEMAGKNLPFRRDHQVIEVDQPIQQQEELTLTINYEGKISENICYTDVLTEDYLDTKVPQVFWRFGKRYAWLSNTFTLLTPECIWYPVTIAPVNPGAPYNVRKNFTDYTLTVHYEGDKTVLSQGKSKIDGSVITFTNTSALPGISLTIADYDKKALRVDSTDYEIYYFKGHDYFSKYFEPLSDTLPGVIREVKNSLEIEKDRDYPFGKFVLAETPVQFATYARNWKGYTEYVMPEILFVPERGISLGQDFEAERRRMNEWGRHGGPMDETEQNISLFNRFVSSLTSENSQNGWNPDNKLINKSNITPMLFGHTNYISSPEYPVIDIAVNNMMNTSSDQGFRFWGGIINDKQRANLYLESHSFETAIGDTELKPEIFYELLKLKSAALNNYITSQITQEDFNKFLKAFFTSRQFQNIPFDTLRYEIEKRFGIRLSDFIDTWYTASHTPTIYIKDVDANQIVLDEFTKYQIKFKVNNPSDIDAIISTEVMQGGGGGMRRGGGMSFETEKKNYIIPAGEAREIKIISDERPANISINTNISHNLPTSHNFNFSKIDNTISDTTSGIYPINPDVFKPNPNEIIIDNEDPGFRTIASNNRHKLKDLFKKKDDEKYKNFMPWWMPSQWTAIAADYCYGETINSAVYKNKGSGANAVEWKTEIPKDGYYEVSIWNAKMSGRMFFMDRRRGRHKEERNQTYTIQYDKEKESVTLDLDEETEGWVSIGNFYLPQGEVIITLTDKVSGDYVIADAVKFTATEE</sequence>
<dbReference type="InterPro" id="IPR042097">
    <property type="entry name" value="Aminopeptidase_N-like_N_sf"/>
</dbReference>
<feature type="transmembrane region" description="Helical" evidence="1">
    <location>
        <begin position="21"/>
        <end position="41"/>
    </location>
</feature>
<evidence type="ECO:0000256" key="1">
    <source>
        <dbReference type="SAM" id="Phobius"/>
    </source>
</evidence>
<dbReference type="Pfam" id="PF25275">
    <property type="entry name" value="Golvesin_C"/>
    <property type="match status" value="1"/>
</dbReference>
<protein>
    <recommendedName>
        <fullName evidence="2">Golvesin/Xly CBD-like domain-containing protein</fullName>
    </recommendedName>
</protein>
<proteinExistence type="predicted"/>
<dbReference type="EMBL" id="QRYC01000027">
    <property type="protein sequence ID" value="RGU54653.1"/>
    <property type="molecule type" value="Genomic_DNA"/>
</dbReference>
<feature type="domain" description="Golvesin/Xly CBD-like" evidence="2">
    <location>
        <begin position="974"/>
        <end position="1102"/>
    </location>
</feature>